<evidence type="ECO:0000313" key="2">
    <source>
        <dbReference type="Proteomes" id="UP000784294"/>
    </source>
</evidence>
<reference evidence="1" key="1">
    <citation type="submission" date="2018-11" db="EMBL/GenBank/DDBJ databases">
        <authorList>
            <consortium name="Pathogen Informatics"/>
        </authorList>
    </citation>
    <scope>NUCLEOTIDE SEQUENCE</scope>
</reference>
<proteinExistence type="predicted"/>
<name>A0A3S5APA1_9PLAT</name>
<dbReference type="EMBL" id="CAAALY010096379">
    <property type="protein sequence ID" value="VEL28611.1"/>
    <property type="molecule type" value="Genomic_DNA"/>
</dbReference>
<organism evidence="1 2">
    <name type="scientific">Protopolystoma xenopodis</name>
    <dbReference type="NCBI Taxonomy" id="117903"/>
    <lineage>
        <taxon>Eukaryota</taxon>
        <taxon>Metazoa</taxon>
        <taxon>Spiralia</taxon>
        <taxon>Lophotrochozoa</taxon>
        <taxon>Platyhelminthes</taxon>
        <taxon>Monogenea</taxon>
        <taxon>Polyopisthocotylea</taxon>
        <taxon>Polystomatidea</taxon>
        <taxon>Polystomatidae</taxon>
        <taxon>Protopolystoma</taxon>
    </lineage>
</organism>
<dbReference type="Proteomes" id="UP000784294">
    <property type="component" value="Unassembled WGS sequence"/>
</dbReference>
<evidence type="ECO:0000313" key="1">
    <source>
        <dbReference type="EMBL" id="VEL28611.1"/>
    </source>
</evidence>
<accession>A0A3S5APA1</accession>
<gene>
    <name evidence="1" type="ORF">PXEA_LOCUS22051</name>
</gene>
<comment type="caution">
    <text evidence="1">The sequence shown here is derived from an EMBL/GenBank/DDBJ whole genome shotgun (WGS) entry which is preliminary data.</text>
</comment>
<protein>
    <submittedName>
        <fullName evidence="1">Uncharacterized protein</fullName>
    </submittedName>
</protein>
<sequence>MVCDTRLPTDDDVQLAEFAALHSAWASSVGLVGLNKGDSSEPFAVAAASRGPPAYLFATASRTSGLRFWRGQATLRPSSLDF</sequence>
<dbReference type="AlphaFoldDB" id="A0A3S5APA1"/>
<keyword evidence="2" id="KW-1185">Reference proteome</keyword>